<evidence type="ECO:0000313" key="3">
    <source>
        <dbReference type="Proteomes" id="UP000703269"/>
    </source>
</evidence>
<organism evidence="2 3">
    <name type="scientific">Phanerochaete sordida</name>
    <dbReference type="NCBI Taxonomy" id="48140"/>
    <lineage>
        <taxon>Eukaryota</taxon>
        <taxon>Fungi</taxon>
        <taxon>Dikarya</taxon>
        <taxon>Basidiomycota</taxon>
        <taxon>Agaricomycotina</taxon>
        <taxon>Agaricomycetes</taxon>
        <taxon>Polyporales</taxon>
        <taxon>Phanerochaetaceae</taxon>
        <taxon>Phanerochaete</taxon>
    </lineage>
</organism>
<gene>
    <name evidence="2" type="ORF">PsYK624_137300</name>
</gene>
<sequence length="217" mass="23604">MKRHDHVRRRHALRALPPSRSPTRTRRAKYCSSAERTHFSLRPCLCLHGFIESAPVACTPTILAVPAAFVPRPHPATAVGLILRAPAPQRIVIDLGIRPREPLAYSAAVLLPTVFLLARPTPAPASAAAVAVVQCKTKPVTSSPASTKPTSKTIRMKPTILIQWRLEAQGDAGEKLENVEVDLEVLHGRQNCEDDYHAGSDLMVAAFRHSKEGVVSS</sequence>
<name>A0A9P3LKA5_9APHY</name>
<accession>A0A9P3LKA5</accession>
<reference evidence="2 3" key="1">
    <citation type="submission" date="2021-08" db="EMBL/GenBank/DDBJ databases">
        <title>Draft Genome Sequence of Phanerochaete sordida strain YK-624.</title>
        <authorList>
            <person name="Mori T."/>
            <person name="Dohra H."/>
            <person name="Suzuki T."/>
            <person name="Kawagishi H."/>
            <person name="Hirai H."/>
        </authorList>
    </citation>
    <scope>NUCLEOTIDE SEQUENCE [LARGE SCALE GENOMIC DNA]</scope>
    <source>
        <strain evidence="2 3">YK-624</strain>
    </source>
</reference>
<keyword evidence="3" id="KW-1185">Reference proteome</keyword>
<evidence type="ECO:0000256" key="1">
    <source>
        <dbReference type="SAM" id="MobiDB-lite"/>
    </source>
</evidence>
<dbReference type="EMBL" id="BPQB01000072">
    <property type="protein sequence ID" value="GJE97509.1"/>
    <property type="molecule type" value="Genomic_DNA"/>
</dbReference>
<feature type="compositionally biased region" description="Basic residues" evidence="1">
    <location>
        <begin position="1"/>
        <end position="13"/>
    </location>
</feature>
<feature type="region of interest" description="Disordered" evidence="1">
    <location>
        <begin position="1"/>
        <end position="26"/>
    </location>
</feature>
<protein>
    <submittedName>
        <fullName evidence="2">Uncharacterized protein</fullName>
    </submittedName>
</protein>
<proteinExistence type="predicted"/>
<dbReference type="Proteomes" id="UP000703269">
    <property type="component" value="Unassembled WGS sequence"/>
</dbReference>
<evidence type="ECO:0000313" key="2">
    <source>
        <dbReference type="EMBL" id="GJE97509.1"/>
    </source>
</evidence>
<comment type="caution">
    <text evidence="2">The sequence shown here is derived from an EMBL/GenBank/DDBJ whole genome shotgun (WGS) entry which is preliminary data.</text>
</comment>
<dbReference type="AlphaFoldDB" id="A0A9P3LKA5"/>